<keyword evidence="1" id="KW-0812">Transmembrane</keyword>
<evidence type="ECO:0000313" key="3">
    <source>
        <dbReference type="Proteomes" id="UP000242258"/>
    </source>
</evidence>
<dbReference type="PANTHER" id="PTHR42923">
    <property type="entry name" value="PROTOPORPHYRINOGEN OXIDASE"/>
    <property type="match status" value="1"/>
</dbReference>
<keyword evidence="3" id="KW-1185">Reference proteome</keyword>
<dbReference type="OrthoDB" id="3450553at2"/>
<dbReference type="PANTHER" id="PTHR42923:SF3">
    <property type="entry name" value="PROTOPORPHYRINOGEN OXIDASE"/>
    <property type="match status" value="1"/>
</dbReference>
<organism evidence="2 3">
    <name type="scientific">Rheinheimera salexigens</name>
    <dbReference type="NCBI Taxonomy" id="1628148"/>
    <lineage>
        <taxon>Bacteria</taxon>
        <taxon>Pseudomonadati</taxon>
        <taxon>Pseudomonadota</taxon>
        <taxon>Gammaproteobacteria</taxon>
        <taxon>Chromatiales</taxon>
        <taxon>Chromatiaceae</taxon>
        <taxon>Rheinheimera</taxon>
    </lineage>
</organism>
<keyword evidence="1" id="KW-0472">Membrane</keyword>
<evidence type="ECO:0000256" key="1">
    <source>
        <dbReference type="SAM" id="Phobius"/>
    </source>
</evidence>
<dbReference type="EMBL" id="MKEK01000001">
    <property type="protein sequence ID" value="OEY70294.1"/>
    <property type="molecule type" value="Genomic_DNA"/>
</dbReference>
<evidence type="ECO:0008006" key="4">
    <source>
        <dbReference type="Google" id="ProtNLM"/>
    </source>
</evidence>
<protein>
    <recommendedName>
        <fullName evidence="4">FAD-dependent oxidoreductase</fullName>
    </recommendedName>
</protein>
<feature type="transmembrane region" description="Helical" evidence="1">
    <location>
        <begin position="6"/>
        <end position="24"/>
    </location>
</feature>
<dbReference type="SUPFAM" id="SSF51971">
    <property type="entry name" value="Nucleotide-binding domain"/>
    <property type="match status" value="1"/>
</dbReference>
<sequence length="452" mass="51228">MQNVDYLIVGAGISGLTAALTILAKTPKAKVTLVDSADTAGGLLRSESFANMQFDFGTHIPEQSRYPELNQLLFPAELCKNWHQLSFLKVGNYFNQQFNERSQFPDLSHDDGLIYVALLELLHTNDSVFEAGNLEHYLHHHYGQAVTNNVFAPLMKKLTNQSLTELCASALKYYGLNRLIYGKRQLSINLKKIKHLDKVLAFTDDLEMPRQSRWYYPNQQQGVGNWIKLLQQQISQRGGQFLFSERIKKCTEVDDGQLITLQSNNQIKTKKVIWTIPVYSGLNNVTQTRPQTRAISILHYISDAPPSTECHYVYCHQASFNSYRVTLYSNIQAAEQNADYRCSVEVIHEPTQIPCAELIINEIKKMGLFSIEASLQHVGTSGQSSGFPVPLVGSEQQRLIQFEQVKKANPSVIFMGRAKPELFFMTDVLDDTYLSALQTVTATTKRDLHVHY</sequence>
<dbReference type="Proteomes" id="UP000242258">
    <property type="component" value="Unassembled WGS sequence"/>
</dbReference>
<dbReference type="Pfam" id="PF13450">
    <property type="entry name" value="NAD_binding_8"/>
    <property type="match status" value="1"/>
</dbReference>
<proteinExistence type="predicted"/>
<accession>A0A1E7Q7X1</accession>
<name>A0A1E7Q7X1_9GAMM</name>
<gene>
    <name evidence="2" type="ORF">BI198_12470</name>
</gene>
<dbReference type="AlphaFoldDB" id="A0A1E7Q7X1"/>
<evidence type="ECO:0000313" key="2">
    <source>
        <dbReference type="EMBL" id="OEY70294.1"/>
    </source>
</evidence>
<dbReference type="GO" id="GO:0016491">
    <property type="term" value="F:oxidoreductase activity"/>
    <property type="evidence" value="ECO:0007669"/>
    <property type="project" value="TreeGrafter"/>
</dbReference>
<dbReference type="InterPro" id="IPR050464">
    <property type="entry name" value="Zeta_carotene_desat/Oxidored"/>
</dbReference>
<reference evidence="3" key="1">
    <citation type="submission" date="2016-09" db="EMBL/GenBank/DDBJ databases">
        <authorList>
            <person name="Wan X."/>
            <person name="Hou S."/>
        </authorList>
    </citation>
    <scope>NUCLEOTIDE SEQUENCE [LARGE SCALE GENOMIC DNA]</scope>
    <source>
        <strain evidence="3">KH87</strain>
    </source>
</reference>
<dbReference type="Gene3D" id="3.50.50.60">
    <property type="entry name" value="FAD/NAD(P)-binding domain"/>
    <property type="match status" value="1"/>
</dbReference>
<keyword evidence="1" id="KW-1133">Transmembrane helix</keyword>
<comment type="caution">
    <text evidence="2">The sequence shown here is derived from an EMBL/GenBank/DDBJ whole genome shotgun (WGS) entry which is preliminary data.</text>
</comment>
<dbReference type="RefSeq" id="WP_070049848.1">
    <property type="nucleotide sequence ID" value="NZ_CBCSDO010000008.1"/>
</dbReference>
<dbReference type="InterPro" id="IPR036188">
    <property type="entry name" value="FAD/NAD-bd_sf"/>
</dbReference>
<dbReference type="STRING" id="1628148.BI198_12470"/>